<comment type="caution">
    <text evidence="1">The sequence shown here is derived from an EMBL/GenBank/DDBJ whole genome shotgun (WGS) entry which is preliminary data.</text>
</comment>
<proteinExistence type="predicted"/>
<dbReference type="AlphaFoldDB" id="A0A841M5N2"/>
<evidence type="ECO:0000313" key="2">
    <source>
        <dbReference type="Proteomes" id="UP000555393"/>
    </source>
</evidence>
<organism evidence="1 2">
    <name type="scientific">Paenochrobactrum gallinarii</name>
    <dbReference type="NCBI Taxonomy" id="643673"/>
    <lineage>
        <taxon>Bacteria</taxon>
        <taxon>Pseudomonadati</taxon>
        <taxon>Pseudomonadota</taxon>
        <taxon>Alphaproteobacteria</taxon>
        <taxon>Hyphomicrobiales</taxon>
        <taxon>Brucellaceae</taxon>
        <taxon>Paenochrobactrum</taxon>
    </lineage>
</organism>
<dbReference type="Proteomes" id="UP000555393">
    <property type="component" value="Unassembled WGS sequence"/>
</dbReference>
<keyword evidence="2" id="KW-1185">Reference proteome</keyword>
<name>A0A841M5N2_9HYPH</name>
<accession>A0A841M5N2</accession>
<gene>
    <name evidence="1" type="ORF">FHS77_002140</name>
</gene>
<dbReference type="EMBL" id="JACIIU010000010">
    <property type="protein sequence ID" value="MBB6261581.1"/>
    <property type="molecule type" value="Genomic_DNA"/>
</dbReference>
<sequence length="83" mass="9192">MSTNTQTTEKFIVIPYRKNRRNLTAAEMRPAQTEESAKRIAGLMAERFAGVVAYAVVVDEESGDMNEPRLLASYGEVPAAQED</sequence>
<protein>
    <submittedName>
        <fullName evidence="1">Uncharacterized protein</fullName>
    </submittedName>
</protein>
<dbReference type="RefSeq" id="WP_184223075.1">
    <property type="nucleotide sequence ID" value="NZ_JACIIU010000010.1"/>
</dbReference>
<reference evidence="1 2" key="1">
    <citation type="submission" date="2020-08" db="EMBL/GenBank/DDBJ databases">
        <title>Genomic Encyclopedia of Type Strains, Phase IV (KMG-IV): sequencing the most valuable type-strain genomes for metagenomic binning, comparative biology and taxonomic classification.</title>
        <authorList>
            <person name="Goeker M."/>
        </authorList>
    </citation>
    <scope>NUCLEOTIDE SEQUENCE [LARGE SCALE GENOMIC DNA]</scope>
    <source>
        <strain evidence="1 2">DSM 22336</strain>
    </source>
</reference>
<evidence type="ECO:0000313" key="1">
    <source>
        <dbReference type="EMBL" id="MBB6261581.1"/>
    </source>
</evidence>